<dbReference type="InterPro" id="IPR003732">
    <property type="entry name" value="Daa-tRNA_deacyls_DTD"/>
</dbReference>
<dbReference type="EMBL" id="AODG01000004">
    <property type="protein sequence ID" value="EUJ29849.1"/>
    <property type="molecule type" value="Genomic_DNA"/>
</dbReference>
<proteinExistence type="inferred from homology"/>
<reference evidence="3 4" key="1">
    <citation type="submission" date="2012-12" db="EMBL/GenBank/DDBJ databases">
        <title>Novel taxa of Listeriaceae from agricultural environments in the United States.</title>
        <authorList>
            <person name="den Bakker H.C."/>
            <person name="Allred A."/>
            <person name="Warchocki S."/>
            <person name="Wright E.M."/>
            <person name="Burrell A."/>
            <person name="Nightingale K.K."/>
            <person name="Kephart D."/>
            <person name="Wiedmann M."/>
        </authorList>
    </citation>
    <scope>NUCLEOTIDE SEQUENCE [LARGE SCALE GENOMIC DNA]</scope>
    <source>
        <strain evidence="3 4">FSL F6-1183</strain>
    </source>
</reference>
<dbReference type="GO" id="GO:0106026">
    <property type="term" value="F:Gly-tRNA(Ala) deacylase activity"/>
    <property type="evidence" value="ECO:0007669"/>
    <property type="project" value="UniProtKB-UniRule"/>
</dbReference>
<dbReference type="SUPFAM" id="SSF69500">
    <property type="entry name" value="DTD-like"/>
    <property type="match status" value="1"/>
</dbReference>
<keyword evidence="2" id="KW-0378">Hydrolase</keyword>
<keyword evidence="2" id="KW-0963">Cytoplasm</keyword>
<dbReference type="EC" id="3.1.1.96" evidence="2"/>
<sequence>MRVLLQRVKQAAVTVSGQEVGKIKHGLCLFVGFTHGDDEAALDYAVKKITGLRIFEDDAQKMNLALADVGGEILSISQFTLYGDVKKGRRPSFSKSLPGEQAKALYEQFNAKLQDTGTVVQTGVFGADMDISILNHGPVTFMIDTNEM</sequence>
<comment type="similarity">
    <text evidence="1 2">Belongs to the DTD family.</text>
</comment>
<dbReference type="NCBIfam" id="TIGR00256">
    <property type="entry name" value="D-aminoacyl-tRNA deacylase"/>
    <property type="match status" value="1"/>
</dbReference>
<accession>A0A829RAN7</accession>
<dbReference type="CDD" id="cd00563">
    <property type="entry name" value="Dtyr_deacylase"/>
    <property type="match status" value="1"/>
</dbReference>
<dbReference type="FunFam" id="3.50.80.10:FF:000001">
    <property type="entry name" value="D-aminoacyl-tRNA deacylase"/>
    <property type="match status" value="1"/>
</dbReference>
<dbReference type="Pfam" id="PF02580">
    <property type="entry name" value="Tyr_Deacylase"/>
    <property type="match status" value="1"/>
</dbReference>
<comment type="domain">
    <text evidence="2">A Gly-cisPro motif from one monomer fits into the active site of the other monomer to allow specific chiral rejection of L-amino acids.</text>
</comment>
<dbReference type="PANTHER" id="PTHR10472:SF5">
    <property type="entry name" value="D-AMINOACYL-TRNA DEACYLASE 1"/>
    <property type="match status" value="1"/>
</dbReference>
<dbReference type="Gene3D" id="3.50.80.10">
    <property type="entry name" value="D-tyrosyl-tRNA(Tyr) deacylase"/>
    <property type="match status" value="1"/>
</dbReference>
<dbReference type="HAMAP" id="MF_00518">
    <property type="entry name" value="Deacylase_Dtd"/>
    <property type="match status" value="1"/>
</dbReference>
<organism evidence="3 4">
    <name type="scientific">Listeria grayi FSL F6-1183</name>
    <dbReference type="NCBI Taxonomy" id="1265827"/>
    <lineage>
        <taxon>Bacteria</taxon>
        <taxon>Bacillati</taxon>
        <taxon>Bacillota</taxon>
        <taxon>Bacilli</taxon>
        <taxon>Bacillales</taxon>
        <taxon>Listeriaceae</taxon>
        <taxon>Listeria</taxon>
    </lineage>
</organism>
<gene>
    <name evidence="2" type="primary">dtd</name>
    <name evidence="3" type="ORF">LMUR_02042</name>
</gene>
<keyword evidence="2" id="KW-0694">RNA-binding</keyword>
<protein>
    <recommendedName>
        <fullName evidence="2">D-aminoacyl-tRNA deacylase</fullName>
        <shortName evidence="2">DTD</shortName>
        <ecNumber evidence="2">3.1.1.96</ecNumber>
    </recommendedName>
    <alternativeName>
        <fullName evidence="2">Gly-tRNA(Ala) deacylase</fullName>
        <ecNumber evidence="2">3.1.1.-</ecNumber>
    </alternativeName>
</protein>
<comment type="catalytic activity">
    <reaction evidence="2">
        <text>glycyl-tRNA(Ala) + H2O = tRNA(Ala) + glycine + H(+)</text>
        <dbReference type="Rhea" id="RHEA:53744"/>
        <dbReference type="Rhea" id="RHEA-COMP:9657"/>
        <dbReference type="Rhea" id="RHEA-COMP:13640"/>
        <dbReference type="ChEBI" id="CHEBI:15377"/>
        <dbReference type="ChEBI" id="CHEBI:15378"/>
        <dbReference type="ChEBI" id="CHEBI:57305"/>
        <dbReference type="ChEBI" id="CHEBI:78442"/>
        <dbReference type="ChEBI" id="CHEBI:78522"/>
    </reaction>
</comment>
<dbReference type="EC" id="3.1.1.-" evidence="2"/>
<evidence type="ECO:0000256" key="2">
    <source>
        <dbReference type="HAMAP-Rule" id="MF_00518"/>
    </source>
</evidence>
<comment type="catalytic activity">
    <reaction evidence="2">
        <text>a D-aminoacyl-tRNA + H2O = a tRNA + a D-alpha-amino acid + H(+)</text>
        <dbReference type="Rhea" id="RHEA:13953"/>
        <dbReference type="Rhea" id="RHEA-COMP:10123"/>
        <dbReference type="Rhea" id="RHEA-COMP:10124"/>
        <dbReference type="ChEBI" id="CHEBI:15377"/>
        <dbReference type="ChEBI" id="CHEBI:15378"/>
        <dbReference type="ChEBI" id="CHEBI:59871"/>
        <dbReference type="ChEBI" id="CHEBI:78442"/>
        <dbReference type="ChEBI" id="CHEBI:79333"/>
        <dbReference type="EC" id="3.1.1.96"/>
    </reaction>
</comment>
<comment type="caution">
    <text evidence="3">The sequence shown here is derived from an EMBL/GenBank/DDBJ whole genome shotgun (WGS) entry which is preliminary data.</text>
</comment>
<dbReference type="GO" id="GO:0005737">
    <property type="term" value="C:cytoplasm"/>
    <property type="evidence" value="ECO:0007669"/>
    <property type="project" value="UniProtKB-SubCell"/>
</dbReference>
<comment type="subunit">
    <text evidence="2">Homodimer.</text>
</comment>
<dbReference type="AlphaFoldDB" id="A0A829RAN7"/>
<evidence type="ECO:0000256" key="1">
    <source>
        <dbReference type="ARBA" id="ARBA00009673"/>
    </source>
</evidence>
<dbReference type="GO" id="GO:0019478">
    <property type="term" value="P:D-amino acid catabolic process"/>
    <property type="evidence" value="ECO:0007669"/>
    <property type="project" value="UniProtKB-UniRule"/>
</dbReference>
<dbReference type="PANTHER" id="PTHR10472">
    <property type="entry name" value="D-TYROSYL-TRNA TYR DEACYLASE"/>
    <property type="match status" value="1"/>
</dbReference>
<comment type="subcellular location">
    <subcellularLocation>
        <location evidence="2">Cytoplasm</location>
    </subcellularLocation>
</comment>
<dbReference type="InterPro" id="IPR023509">
    <property type="entry name" value="DTD-like_sf"/>
</dbReference>
<dbReference type="RefSeq" id="WP_036103920.1">
    <property type="nucleotide sequence ID" value="NZ_AODG01000004.1"/>
</dbReference>
<dbReference type="GO" id="GO:0043908">
    <property type="term" value="F:Ser(Gly)-tRNA(Ala) hydrolase activity"/>
    <property type="evidence" value="ECO:0007669"/>
    <property type="project" value="UniProtKB-UniRule"/>
</dbReference>
<dbReference type="GO" id="GO:0000049">
    <property type="term" value="F:tRNA binding"/>
    <property type="evidence" value="ECO:0007669"/>
    <property type="project" value="UniProtKB-UniRule"/>
</dbReference>
<feature type="short sequence motif" description="Gly-cisPro motif, important for rejection of L-amino acids" evidence="2">
    <location>
        <begin position="137"/>
        <end position="138"/>
    </location>
</feature>
<dbReference type="GO" id="GO:0051500">
    <property type="term" value="F:D-tyrosyl-tRNA(Tyr) deacylase activity"/>
    <property type="evidence" value="ECO:0007669"/>
    <property type="project" value="TreeGrafter"/>
</dbReference>
<dbReference type="Proteomes" id="UP000019251">
    <property type="component" value="Unassembled WGS sequence"/>
</dbReference>
<keyword evidence="2" id="KW-0820">tRNA-binding</keyword>
<name>A0A829RAN7_LISGR</name>
<evidence type="ECO:0000313" key="4">
    <source>
        <dbReference type="Proteomes" id="UP000019251"/>
    </source>
</evidence>
<comment type="function">
    <text evidence="2">An aminoacyl-tRNA editing enzyme that deacylates mischarged D-aminoacyl-tRNAs. Also deacylates mischarged glycyl-tRNA(Ala), protecting cells against glycine mischarging by AlaRS. Acts via tRNA-based rather than protein-based catalysis; rejects L-amino acids rather than detecting D-amino acids in the active site. By recycling D-aminoacyl-tRNA to D-amino acids and free tRNA molecules, this enzyme counteracts the toxicity associated with the formation of D-aminoacyl-tRNA entities in vivo and helps enforce protein L-homochirality.</text>
</comment>
<evidence type="ECO:0000313" key="3">
    <source>
        <dbReference type="EMBL" id="EUJ29849.1"/>
    </source>
</evidence>